<sequence>MFAASSSTSTSSASDSRRSESVLEELRRLGWTWTVDKDKVSNFKHPDVQCTHKGETVFQDVPVIHSLDQGGGISTSSCSRHSKSKTACASSHLDVRLFPDADGRLIRRPLQDSDFPDGKWSRDASGRRNKKAARESKRTRGPEVEKADRKRVKLEASRGIAGKSHDSHEVTDPAEDGSTSRSAHARTIILPRLSDDRTRLGPSDDSFGKPASPSSMESSRLASDVDGDAPPSSTVHRRLSPAEIASSLPSSAISREVSATRERSVSSEKSSHHAPGRQEFVASLSIPDTSTETSAPHSITPIAAASSSASSMKRPDEDPAPASASGPPSPSPETPANDEPPPQASSSRLMAERSPATSRPSHSRAVSTSLNEGSTSDKGPATGSLPEAPGVSNHSTASADLNPENHGLSSEQIENNYPPEEDPYLELEWYRLKFPKLMRRLDWLSQEVVRLRRLQAENQS</sequence>
<dbReference type="RefSeq" id="XP_021867708.1">
    <property type="nucleotide sequence ID" value="XM_022017312.1"/>
</dbReference>
<dbReference type="GeneID" id="33559121"/>
<dbReference type="AlphaFoldDB" id="A0A1Y1U5R4"/>
<feature type="region of interest" description="Disordered" evidence="1">
    <location>
        <begin position="1"/>
        <end position="21"/>
    </location>
</feature>
<evidence type="ECO:0000313" key="3">
    <source>
        <dbReference type="Proteomes" id="UP000193218"/>
    </source>
</evidence>
<feature type="compositionally biased region" description="Low complexity" evidence="1">
    <location>
        <begin position="294"/>
        <end position="311"/>
    </location>
</feature>
<dbReference type="Proteomes" id="UP000193218">
    <property type="component" value="Unassembled WGS sequence"/>
</dbReference>
<dbReference type="InParanoid" id="A0A1Y1U5R4"/>
<feature type="compositionally biased region" description="Low complexity" evidence="1">
    <location>
        <begin position="1"/>
        <end position="14"/>
    </location>
</feature>
<organism evidence="2 3">
    <name type="scientific">Kockovaella imperatae</name>
    <dbReference type="NCBI Taxonomy" id="4999"/>
    <lineage>
        <taxon>Eukaryota</taxon>
        <taxon>Fungi</taxon>
        <taxon>Dikarya</taxon>
        <taxon>Basidiomycota</taxon>
        <taxon>Agaricomycotina</taxon>
        <taxon>Tremellomycetes</taxon>
        <taxon>Tremellales</taxon>
        <taxon>Cuniculitremaceae</taxon>
        <taxon>Kockovaella</taxon>
    </lineage>
</organism>
<feature type="compositionally biased region" description="Polar residues" evidence="1">
    <location>
        <begin position="212"/>
        <end position="221"/>
    </location>
</feature>
<feature type="region of interest" description="Disordered" evidence="1">
    <location>
        <begin position="108"/>
        <end position="422"/>
    </location>
</feature>
<evidence type="ECO:0000313" key="2">
    <source>
        <dbReference type="EMBL" id="ORX33369.1"/>
    </source>
</evidence>
<reference evidence="2 3" key="1">
    <citation type="submission" date="2017-03" db="EMBL/GenBank/DDBJ databases">
        <title>Widespread Adenine N6-methylation of Active Genes in Fungi.</title>
        <authorList>
            <consortium name="DOE Joint Genome Institute"/>
            <person name="Mondo S.J."/>
            <person name="Dannebaum R.O."/>
            <person name="Kuo R.C."/>
            <person name="Louie K.B."/>
            <person name="Bewick A.J."/>
            <person name="Labutti K."/>
            <person name="Haridas S."/>
            <person name="Kuo A."/>
            <person name="Salamov A."/>
            <person name="Ahrendt S.R."/>
            <person name="Lau R."/>
            <person name="Bowen B.P."/>
            <person name="Lipzen A."/>
            <person name="Sullivan W."/>
            <person name="Andreopoulos W.B."/>
            <person name="Clum A."/>
            <person name="Lindquist E."/>
            <person name="Daum C."/>
            <person name="Northen T.R."/>
            <person name="Ramamoorthy G."/>
            <person name="Schmitz R.J."/>
            <person name="Gryganskyi A."/>
            <person name="Culley D."/>
            <person name="Magnuson J."/>
            <person name="James T.Y."/>
            <person name="O'Malley M.A."/>
            <person name="Stajich J.E."/>
            <person name="Spatafora J.W."/>
            <person name="Visel A."/>
            <person name="Grigoriev I.V."/>
        </authorList>
    </citation>
    <scope>NUCLEOTIDE SEQUENCE [LARGE SCALE GENOMIC DNA]</scope>
    <source>
        <strain evidence="2 3">NRRL Y-17943</strain>
    </source>
</reference>
<accession>A0A1Y1U5R4</accession>
<proteinExistence type="predicted"/>
<name>A0A1Y1U5R4_9TREE</name>
<feature type="compositionally biased region" description="Basic and acidic residues" evidence="1">
    <location>
        <begin position="258"/>
        <end position="271"/>
    </location>
</feature>
<keyword evidence="3" id="KW-1185">Reference proteome</keyword>
<dbReference type="EMBL" id="NBSH01000023">
    <property type="protein sequence ID" value="ORX33369.1"/>
    <property type="molecule type" value="Genomic_DNA"/>
</dbReference>
<feature type="compositionally biased region" description="Polar residues" evidence="1">
    <location>
        <begin position="355"/>
        <end position="377"/>
    </location>
</feature>
<protein>
    <submittedName>
        <fullName evidence="2">Uncharacterized protein</fullName>
    </submittedName>
</protein>
<evidence type="ECO:0000256" key="1">
    <source>
        <dbReference type="SAM" id="MobiDB-lite"/>
    </source>
</evidence>
<feature type="compositionally biased region" description="Pro residues" evidence="1">
    <location>
        <begin position="327"/>
        <end position="343"/>
    </location>
</feature>
<gene>
    <name evidence="2" type="ORF">BD324DRAFT_640019</name>
</gene>
<comment type="caution">
    <text evidence="2">The sequence shown here is derived from an EMBL/GenBank/DDBJ whole genome shotgun (WGS) entry which is preliminary data.</text>
</comment>
<feature type="compositionally biased region" description="Basic and acidic residues" evidence="1">
    <location>
        <begin position="108"/>
        <end position="156"/>
    </location>
</feature>